<dbReference type="GO" id="GO:0006508">
    <property type="term" value="P:proteolysis"/>
    <property type="evidence" value="ECO:0007669"/>
    <property type="project" value="UniProtKB-KW"/>
</dbReference>
<reference evidence="9 10" key="1">
    <citation type="journal article" date="2016" name="Environ. Microbiol.">
        <title>Genomic resolution of a cold subsurface aquifer community provides metabolic insights for novel microbes adapted to high CO concentrations.</title>
        <authorList>
            <person name="Probst A.J."/>
            <person name="Castelle C.J."/>
            <person name="Singh A."/>
            <person name="Brown C.T."/>
            <person name="Anantharaman K."/>
            <person name="Sharon I."/>
            <person name="Hug L.A."/>
            <person name="Burstein D."/>
            <person name="Emerson J.B."/>
            <person name="Thomas B.C."/>
            <person name="Banfield J.F."/>
        </authorList>
    </citation>
    <scope>NUCLEOTIDE SEQUENCE [LARGE SCALE GENOMIC DNA]</scope>
    <source>
        <strain evidence="9">CG2_30_54_11</strain>
    </source>
</reference>
<evidence type="ECO:0000313" key="9">
    <source>
        <dbReference type="EMBL" id="OIP97150.1"/>
    </source>
</evidence>
<dbReference type="InterPro" id="IPR003738">
    <property type="entry name" value="SRAP"/>
</dbReference>
<dbReference type="EC" id="3.4.-.-" evidence="8"/>
<dbReference type="PANTHER" id="PTHR13604">
    <property type="entry name" value="DC12-RELATED"/>
    <property type="match status" value="1"/>
</dbReference>
<evidence type="ECO:0000256" key="7">
    <source>
        <dbReference type="ARBA" id="ARBA00023239"/>
    </source>
</evidence>
<proteinExistence type="inferred from homology"/>
<evidence type="ECO:0000256" key="2">
    <source>
        <dbReference type="ARBA" id="ARBA00022670"/>
    </source>
</evidence>
<dbReference type="EMBL" id="MNZT01000065">
    <property type="protein sequence ID" value="OIP97150.1"/>
    <property type="molecule type" value="Genomic_DNA"/>
</dbReference>
<dbReference type="Proteomes" id="UP000183245">
    <property type="component" value="Unassembled WGS sequence"/>
</dbReference>
<keyword evidence="4 8" id="KW-0378">Hydrolase</keyword>
<evidence type="ECO:0000256" key="5">
    <source>
        <dbReference type="ARBA" id="ARBA00023124"/>
    </source>
</evidence>
<organism evidence="9 10">
    <name type="scientific">Candidatus Wirthbacteria bacterium CG2_30_54_11</name>
    <dbReference type="NCBI Taxonomy" id="1817892"/>
    <lineage>
        <taxon>Bacteria</taxon>
        <taxon>Candidatus Wirthbacteria</taxon>
    </lineage>
</organism>
<dbReference type="Pfam" id="PF02586">
    <property type="entry name" value="SRAP"/>
    <property type="match status" value="1"/>
</dbReference>
<protein>
    <recommendedName>
        <fullName evidence="8">Abasic site processing protein</fullName>
        <ecNumber evidence="8">3.4.-.-</ecNumber>
    </recommendedName>
</protein>
<dbReference type="AlphaFoldDB" id="A0A1J5IY06"/>
<keyword evidence="2 8" id="KW-0645">Protease</keyword>
<evidence type="ECO:0000256" key="8">
    <source>
        <dbReference type="RuleBase" id="RU364100"/>
    </source>
</evidence>
<dbReference type="GO" id="GO:0106300">
    <property type="term" value="P:protein-DNA covalent cross-linking repair"/>
    <property type="evidence" value="ECO:0007669"/>
    <property type="project" value="InterPro"/>
</dbReference>
<evidence type="ECO:0000256" key="6">
    <source>
        <dbReference type="ARBA" id="ARBA00023125"/>
    </source>
</evidence>
<accession>A0A1J5IY06</accession>
<comment type="caution">
    <text evidence="9">The sequence shown here is derived from an EMBL/GenBank/DDBJ whole genome shotgun (WGS) entry which is preliminary data.</text>
</comment>
<gene>
    <name evidence="9" type="ORF">AUK40_03830</name>
</gene>
<comment type="similarity">
    <text evidence="1 8">Belongs to the SOS response-associated peptidase family.</text>
</comment>
<name>A0A1J5IY06_9BACT</name>
<keyword evidence="7" id="KW-0456">Lyase</keyword>
<keyword evidence="3" id="KW-0227">DNA damage</keyword>
<keyword evidence="6" id="KW-0238">DNA-binding</keyword>
<dbReference type="GO" id="GO:0003697">
    <property type="term" value="F:single-stranded DNA binding"/>
    <property type="evidence" value="ECO:0007669"/>
    <property type="project" value="InterPro"/>
</dbReference>
<dbReference type="GO" id="GO:0016829">
    <property type="term" value="F:lyase activity"/>
    <property type="evidence" value="ECO:0007669"/>
    <property type="project" value="UniProtKB-KW"/>
</dbReference>
<evidence type="ECO:0000313" key="10">
    <source>
        <dbReference type="Proteomes" id="UP000183245"/>
    </source>
</evidence>
<dbReference type="InterPro" id="IPR036590">
    <property type="entry name" value="SRAP-like"/>
</dbReference>
<dbReference type="SUPFAM" id="SSF143081">
    <property type="entry name" value="BB1717-like"/>
    <property type="match status" value="1"/>
</dbReference>
<dbReference type="Gene3D" id="3.90.1680.10">
    <property type="entry name" value="SOS response associated peptidase-like"/>
    <property type="match status" value="1"/>
</dbReference>
<sequence>MCGRFLEFSPIRTLISRFDLDPEGLGELRPRYNIAPSQEVLAVVAGEGKYQLRQFRWGLVPGWARDPKIGYKMINARAETVAEKPAYRSAFVNRRCLIPADGFYEWKRDGTSRTPYFFHLNTSEPFGFGGLYERWVSPEGEVIDSCTIITTTPNSLMAPIHDRMPFIVPRKQETLWLDPEVQNQAALTSLMLPYPAEEMDAYPISPLVNSPTHDSPDNIVQVP</sequence>
<dbReference type="GO" id="GO:0008233">
    <property type="term" value="F:peptidase activity"/>
    <property type="evidence" value="ECO:0007669"/>
    <property type="project" value="UniProtKB-KW"/>
</dbReference>
<dbReference type="STRING" id="1817892.AUK40_03830"/>
<keyword evidence="5" id="KW-0190">Covalent protein-DNA linkage</keyword>
<dbReference type="PANTHER" id="PTHR13604:SF0">
    <property type="entry name" value="ABASIC SITE PROCESSING PROTEIN HMCES"/>
    <property type="match status" value="1"/>
</dbReference>
<evidence type="ECO:0000256" key="1">
    <source>
        <dbReference type="ARBA" id="ARBA00008136"/>
    </source>
</evidence>
<evidence type="ECO:0000256" key="4">
    <source>
        <dbReference type="ARBA" id="ARBA00022801"/>
    </source>
</evidence>
<evidence type="ECO:0000256" key="3">
    <source>
        <dbReference type="ARBA" id="ARBA00022763"/>
    </source>
</evidence>